<dbReference type="RefSeq" id="WP_006308167.1">
    <property type="nucleotide sequence ID" value="NZ_JH601133.1"/>
</dbReference>
<comment type="similarity">
    <text evidence="6">Belongs to the TVP38/TMEM64 family.</text>
</comment>
<name>H3NHD6_9LACT</name>
<dbReference type="PANTHER" id="PTHR12677:SF49">
    <property type="entry name" value="TVP38_TMEM64 FAMILY MEMBRANE PROTEIN"/>
    <property type="match status" value="1"/>
</dbReference>
<dbReference type="GO" id="GO:0005886">
    <property type="term" value="C:plasma membrane"/>
    <property type="evidence" value="ECO:0007669"/>
    <property type="project" value="UniProtKB-SubCell"/>
</dbReference>
<sequence length="200" mass="22694">MSQSRQARTQTILNILNIVGLLITIAMVVWGIKIGIFTDKDKMLHFINGLGVWGPSVFMLIQVAQTVIPVMPGAITIPIGMLAFGPLWGMIYNLLPIYLGSFINFWISRLYGKPTVRAILGEKSFNSMINLFEKRHIGERLFTFLMFIPFSPADILCYGAGLTNMKPRYFNYSLLFGKPVSLAFYAFGTTYLLEWLFQFL</sequence>
<dbReference type="PATRIC" id="fig|883113.3.peg.279"/>
<evidence type="ECO:0000256" key="4">
    <source>
        <dbReference type="ARBA" id="ARBA00022989"/>
    </source>
</evidence>
<dbReference type="EMBL" id="AGEG01000002">
    <property type="protein sequence ID" value="EHR38191.1"/>
    <property type="molecule type" value="Genomic_DNA"/>
</dbReference>
<keyword evidence="5 6" id="KW-0472">Membrane</keyword>
<feature type="transmembrane region" description="Helical" evidence="6">
    <location>
        <begin position="52"/>
        <end position="75"/>
    </location>
</feature>
<evidence type="ECO:0000256" key="5">
    <source>
        <dbReference type="ARBA" id="ARBA00023136"/>
    </source>
</evidence>
<evidence type="ECO:0000313" key="9">
    <source>
        <dbReference type="Proteomes" id="UP000006190"/>
    </source>
</evidence>
<dbReference type="AlphaFoldDB" id="H3NHD6"/>
<evidence type="ECO:0000256" key="6">
    <source>
        <dbReference type="RuleBase" id="RU366058"/>
    </source>
</evidence>
<dbReference type="HOGENOM" id="CLU_038944_5_2_9"/>
<dbReference type="eggNOG" id="COG0398">
    <property type="taxonomic scope" value="Bacteria"/>
</dbReference>
<comment type="caution">
    <text evidence="8">The sequence shown here is derived from an EMBL/GenBank/DDBJ whole genome shotgun (WGS) entry which is preliminary data.</text>
</comment>
<gene>
    <name evidence="8" type="ORF">HMPREF9708_00275</name>
</gene>
<dbReference type="InterPro" id="IPR032816">
    <property type="entry name" value="VTT_dom"/>
</dbReference>
<dbReference type="PANTHER" id="PTHR12677">
    <property type="entry name" value="GOLGI APPARATUS MEMBRANE PROTEIN TVP38-RELATED"/>
    <property type="match status" value="1"/>
</dbReference>
<evidence type="ECO:0000256" key="1">
    <source>
        <dbReference type="ARBA" id="ARBA00004651"/>
    </source>
</evidence>
<organism evidence="8 9">
    <name type="scientific">Facklamia languida CCUG 37842</name>
    <dbReference type="NCBI Taxonomy" id="883113"/>
    <lineage>
        <taxon>Bacteria</taxon>
        <taxon>Bacillati</taxon>
        <taxon>Bacillota</taxon>
        <taxon>Bacilli</taxon>
        <taxon>Lactobacillales</taxon>
        <taxon>Aerococcaceae</taxon>
        <taxon>Facklamia</taxon>
    </lineage>
</organism>
<accession>H3NHD6</accession>
<dbReference type="Pfam" id="PF09335">
    <property type="entry name" value="VTT_dom"/>
    <property type="match status" value="1"/>
</dbReference>
<keyword evidence="2 6" id="KW-1003">Cell membrane</keyword>
<evidence type="ECO:0000313" key="8">
    <source>
        <dbReference type="EMBL" id="EHR38191.1"/>
    </source>
</evidence>
<evidence type="ECO:0000259" key="7">
    <source>
        <dbReference type="Pfam" id="PF09335"/>
    </source>
</evidence>
<feature type="transmembrane region" description="Helical" evidence="6">
    <location>
        <begin position="12"/>
        <end position="32"/>
    </location>
</feature>
<keyword evidence="9" id="KW-1185">Reference proteome</keyword>
<dbReference type="Proteomes" id="UP000006190">
    <property type="component" value="Unassembled WGS sequence"/>
</dbReference>
<dbReference type="STRING" id="883113.HMPREF9708_00275"/>
<feature type="transmembrane region" description="Helical" evidence="6">
    <location>
        <begin position="172"/>
        <end position="193"/>
    </location>
</feature>
<feature type="transmembrane region" description="Helical" evidence="6">
    <location>
        <begin position="87"/>
        <end position="107"/>
    </location>
</feature>
<evidence type="ECO:0000256" key="2">
    <source>
        <dbReference type="ARBA" id="ARBA00022475"/>
    </source>
</evidence>
<dbReference type="OrthoDB" id="371137at2"/>
<comment type="subcellular location">
    <subcellularLocation>
        <location evidence="1 6">Cell membrane</location>
        <topology evidence="1 6">Multi-pass membrane protein</topology>
    </subcellularLocation>
</comment>
<dbReference type="InterPro" id="IPR015414">
    <property type="entry name" value="TMEM64"/>
</dbReference>
<protein>
    <recommendedName>
        <fullName evidence="6">TVP38/TMEM64 family membrane protein</fullName>
    </recommendedName>
</protein>
<proteinExistence type="inferred from homology"/>
<keyword evidence="3 6" id="KW-0812">Transmembrane</keyword>
<feature type="domain" description="VTT" evidence="7">
    <location>
        <begin position="74"/>
        <end position="187"/>
    </location>
</feature>
<keyword evidence="4 6" id="KW-1133">Transmembrane helix</keyword>
<evidence type="ECO:0000256" key="3">
    <source>
        <dbReference type="ARBA" id="ARBA00022692"/>
    </source>
</evidence>
<feature type="transmembrane region" description="Helical" evidence="6">
    <location>
        <begin position="141"/>
        <end position="160"/>
    </location>
</feature>
<reference evidence="8 9" key="1">
    <citation type="submission" date="2012-01" db="EMBL/GenBank/DDBJ databases">
        <title>The Genome Sequence of Facklamia languida CCUG 37842.</title>
        <authorList>
            <consortium name="The Broad Institute Genome Sequencing Platform"/>
            <person name="Earl A."/>
            <person name="Ward D."/>
            <person name="Feldgarden M."/>
            <person name="Gevers D."/>
            <person name="Huys G."/>
            <person name="Young S.K."/>
            <person name="Zeng Q."/>
            <person name="Gargeya S."/>
            <person name="Fitzgerald M."/>
            <person name="Haas B."/>
            <person name="Abouelleil A."/>
            <person name="Alvarado L."/>
            <person name="Arachchi H.M."/>
            <person name="Berlin A."/>
            <person name="Chapman S.B."/>
            <person name="Gearin G."/>
            <person name="Goldberg J."/>
            <person name="Griggs A."/>
            <person name="Gujja S."/>
            <person name="Hansen M."/>
            <person name="Heiman D."/>
            <person name="Howarth C."/>
            <person name="Larimer J."/>
            <person name="Lui A."/>
            <person name="MacDonald P.J.P."/>
            <person name="McCowen C."/>
            <person name="Montmayeur A."/>
            <person name="Murphy C."/>
            <person name="Neiman D."/>
            <person name="Pearson M."/>
            <person name="Priest M."/>
            <person name="Roberts A."/>
            <person name="Saif S."/>
            <person name="Shea T."/>
            <person name="Sisk P."/>
            <person name="Stolte C."/>
            <person name="Sykes S."/>
            <person name="Wortman J."/>
            <person name="Nusbaum C."/>
            <person name="Birren B."/>
        </authorList>
    </citation>
    <scope>NUCLEOTIDE SEQUENCE [LARGE SCALE GENOMIC DNA]</scope>
    <source>
        <strain evidence="8 9">CCUG 37842</strain>
    </source>
</reference>